<dbReference type="Proteomes" id="UP000032512">
    <property type="component" value="Unassembled WGS sequence"/>
</dbReference>
<dbReference type="AlphaFoldDB" id="A0A0D6ZAM1"/>
<reference evidence="2 3" key="1">
    <citation type="submission" date="2015-01" db="EMBL/GenBank/DDBJ databases">
        <title>Draft genome sequences of the supercritical CO2 tolerant bacteria Bacillus subterraneus MITOT1 and Bacillus cereus MIT0214.</title>
        <authorList>
            <person name="Peet K.C."/>
            <person name="Thompson J.R."/>
        </authorList>
    </citation>
    <scope>NUCLEOTIDE SEQUENCE [LARGE SCALE GENOMIC DNA]</scope>
    <source>
        <strain evidence="2 3">MITOT1</strain>
    </source>
</reference>
<dbReference type="OrthoDB" id="9805309at2"/>
<feature type="domain" description="HTH cro/C1-type" evidence="1">
    <location>
        <begin position="8"/>
        <end position="67"/>
    </location>
</feature>
<accession>A0A0D6ZAM1</accession>
<keyword evidence="3" id="KW-1185">Reference proteome</keyword>
<evidence type="ECO:0000313" key="2">
    <source>
        <dbReference type="EMBL" id="KIY22567.1"/>
    </source>
</evidence>
<dbReference type="InterPro" id="IPR001387">
    <property type="entry name" value="Cro/C1-type_HTH"/>
</dbReference>
<evidence type="ECO:0000313" key="3">
    <source>
        <dbReference type="Proteomes" id="UP000032512"/>
    </source>
</evidence>
<organism evidence="2 3">
    <name type="scientific">Mesobacillus subterraneus</name>
    <dbReference type="NCBI Taxonomy" id="285983"/>
    <lineage>
        <taxon>Bacteria</taxon>
        <taxon>Bacillati</taxon>
        <taxon>Bacillota</taxon>
        <taxon>Bacilli</taxon>
        <taxon>Bacillales</taxon>
        <taxon>Bacillaceae</taxon>
        <taxon>Mesobacillus</taxon>
    </lineage>
</organism>
<name>A0A0D6ZAM1_9BACI</name>
<dbReference type="GO" id="GO:0003677">
    <property type="term" value="F:DNA binding"/>
    <property type="evidence" value="ECO:0007669"/>
    <property type="project" value="InterPro"/>
</dbReference>
<sequence>MPFSYNGLWKQLIDKNLTKEEMRKTLKFSPSKIAKMGKGENVSMDVIERVCSHFQCSIEEVVQYIQEGEDEHDERGNLEANSI</sequence>
<dbReference type="Pfam" id="PF13443">
    <property type="entry name" value="HTH_26"/>
    <property type="match status" value="1"/>
</dbReference>
<dbReference type="SUPFAM" id="SSF47413">
    <property type="entry name" value="lambda repressor-like DNA-binding domains"/>
    <property type="match status" value="1"/>
</dbReference>
<dbReference type="RefSeq" id="WP_044392631.1">
    <property type="nucleotide sequence ID" value="NZ_JXIQ01000065.1"/>
</dbReference>
<dbReference type="EMBL" id="JXIQ01000065">
    <property type="protein sequence ID" value="KIY22567.1"/>
    <property type="molecule type" value="Genomic_DNA"/>
</dbReference>
<evidence type="ECO:0000259" key="1">
    <source>
        <dbReference type="Pfam" id="PF13443"/>
    </source>
</evidence>
<dbReference type="PATRIC" id="fig|285983.3.peg.4155"/>
<dbReference type="Gene3D" id="1.10.260.40">
    <property type="entry name" value="lambda repressor-like DNA-binding domains"/>
    <property type="match status" value="1"/>
</dbReference>
<gene>
    <name evidence="2" type="ORF">UB32_07810</name>
</gene>
<protein>
    <recommendedName>
        <fullName evidence="1">HTH cro/C1-type domain-containing protein</fullName>
    </recommendedName>
</protein>
<dbReference type="InterPro" id="IPR010982">
    <property type="entry name" value="Lambda_DNA-bd_dom_sf"/>
</dbReference>
<proteinExistence type="predicted"/>
<comment type="caution">
    <text evidence="2">The sequence shown here is derived from an EMBL/GenBank/DDBJ whole genome shotgun (WGS) entry which is preliminary data.</text>
</comment>